<comment type="caution">
    <text evidence="2">The sequence shown here is derived from an EMBL/GenBank/DDBJ whole genome shotgun (WGS) entry which is preliminary data.</text>
</comment>
<dbReference type="AlphaFoldDB" id="A0A2T0RJZ2"/>
<name>A0A2T0RJZ2_9RHOB</name>
<keyword evidence="3" id="KW-1185">Reference proteome</keyword>
<reference evidence="2 3" key="1">
    <citation type="submission" date="2018-03" db="EMBL/GenBank/DDBJ databases">
        <title>Genomic Encyclopedia of Archaeal and Bacterial Type Strains, Phase II (KMG-II): from individual species to whole genera.</title>
        <authorList>
            <person name="Goeker M."/>
        </authorList>
    </citation>
    <scope>NUCLEOTIDE SEQUENCE [LARGE SCALE GENOMIC DNA]</scope>
    <source>
        <strain evidence="2 3">DSM 29328</strain>
    </source>
</reference>
<evidence type="ECO:0000256" key="1">
    <source>
        <dbReference type="SAM" id="Phobius"/>
    </source>
</evidence>
<keyword evidence="1" id="KW-0472">Membrane</keyword>
<dbReference type="EMBL" id="PVTD01000009">
    <property type="protein sequence ID" value="PRY21437.1"/>
    <property type="molecule type" value="Genomic_DNA"/>
</dbReference>
<proteinExistence type="predicted"/>
<keyword evidence="1" id="KW-0812">Transmembrane</keyword>
<evidence type="ECO:0000313" key="2">
    <source>
        <dbReference type="EMBL" id="PRY21437.1"/>
    </source>
</evidence>
<feature type="transmembrane region" description="Helical" evidence="1">
    <location>
        <begin position="12"/>
        <end position="33"/>
    </location>
</feature>
<gene>
    <name evidence="2" type="ORF">CLV78_10950</name>
</gene>
<keyword evidence="1" id="KW-1133">Transmembrane helix</keyword>
<sequence length="62" mass="6748">MGKENPMPLNRFLPFLLLIIAAAAVSVFLASALMGDTPLWTLLPITAGAALVVRWIVRRDQS</sequence>
<evidence type="ECO:0000313" key="3">
    <source>
        <dbReference type="Proteomes" id="UP000239480"/>
    </source>
</evidence>
<dbReference type="Proteomes" id="UP000239480">
    <property type="component" value="Unassembled WGS sequence"/>
</dbReference>
<protein>
    <submittedName>
        <fullName evidence="2">Uncharacterized protein</fullName>
    </submittedName>
</protein>
<organism evidence="2 3">
    <name type="scientific">Aliiruegeria haliotis</name>
    <dbReference type="NCBI Taxonomy" id="1280846"/>
    <lineage>
        <taxon>Bacteria</taxon>
        <taxon>Pseudomonadati</taxon>
        <taxon>Pseudomonadota</taxon>
        <taxon>Alphaproteobacteria</taxon>
        <taxon>Rhodobacterales</taxon>
        <taxon>Roseobacteraceae</taxon>
        <taxon>Aliiruegeria</taxon>
    </lineage>
</organism>
<feature type="transmembrane region" description="Helical" evidence="1">
    <location>
        <begin position="39"/>
        <end position="57"/>
    </location>
</feature>
<accession>A0A2T0RJZ2</accession>